<comment type="similarity">
    <text evidence="6">Belongs to the binding-protein-dependent transport system permease family.</text>
</comment>
<reference evidence="9" key="3">
    <citation type="submission" date="2024-03" db="EMBL/GenBank/DDBJ databases">
        <title>The Genome Sequence of Enterococcus sp. DIV0242b.</title>
        <authorList>
            <consortium name="The Broad Institute Genomics Platform"/>
            <consortium name="The Broad Institute Microbial Omics Core"/>
            <consortium name="The Broad Institute Genomic Center for Infectious Diseases"/>
            <person name="Earl A."/>
            <person name="Manson A."/>
            <person name="Gilmore M."/>
            <person name="Schwartman J."/>
            <person name="Shea T."/>
            <person name="Abouelleil A."/>
            <person name="Cao P."/>
            <person name="Chapman S."/>
            <person name="Cusick C."/>
            <person name="Young S."/>
            <person name="Neafsey D."/>
            <person name="Nusbaum C."/>
            <person name="Birren B."/>
        </authorList>
    </citation>
    <scope>NUCLEOTIDE SEQUENCE</scope>
    <source>
        <strain evidence="9">9E7_DIV0242</strain>
    </source>
</reference>
<dbReference type="Gene3D" id="1.10.3720.10">
    <property type="entry name" value="MetI-like"/>
    <property type="match status" value="2"/>
</dbReference>
<dbReference type="SUPFAM" id="SSF161098">
    <property type="entry name" value="MetI-like"/>
    <property type="match status" value="2"/>
</dbReference>
<reference evidence="9" key="2">
    <citation type="submission" date="2017-05" db="EMBL/GenBank/DDBJ databases">
        <authorList>
            <consortium name="The Broad Institute Genomics Platform"/>
            <consortium name="The Broad Institute Genomic Center for Infectious Diseases"/>
            <person name="Earl A."/>
            <person name="Manson A."/>
            <person name="Schwartman J."/>
            <person name="Gilmore M."/>
            <person name="Abouelleil A."/>
            <person name="Cao P."/>
            <person name="Chapman S."/>
            <person name="Cusick C."/>
            <person name="Shea T."/>
            <person name="Young S."/>
            <person name="Neafsey D."/>
            <person name="Nusbaum C."/>
            <person name="Birren B."/>
        </authorList>
    </citation>
    <scope>NUCLEOTIDE SEQUENCE</scope>
    <source>
        <strain evidence="9">9E7_DIV0242</strain>
    </source>
</reference>
<dbReference type="OrthoDB" id="725at2"/>
<feature type="transmembrane region" description="Helical" evidence="6">
    <location>
        <begin position="195"/>
        <end position="219"/>
    </location>
</feature>
<feature type="transmembrane region" description="Helical" evidence="6">
    <location>
        <begin position="470"/>
        <end position="491"/>
    </location>
</feature>
<proteinExistence type="inferred from homology"/>
<protein>
    <submittedName>
        <fullName evidence="9">Iron(III) transport system permease</fullName>
    </submittedName>
</protein>
<evidence type="ECO:0000313" key="10">
    <source>
        <dbReference type="Proteomes" id="UP000195141"/>
    </source>
</evidence>
<dbReference type="RefSeq" id="WP_086350569.1">
    <property type="nucleotide sequence ID" value="NZ_CP147247.1"/>
</dbReference>
<feature type="domain" description="ABC transmembrane type-1" evidence="7">
    <location>
        <begin position="335"/>
        <end position="529"/>
    </location>
</feature>
<feature type="transmembrane region" description="Helical" evidence="6">
    <location>
        <begin position="405"/>
        <end position="425"/>
    </location>
</feature>
<feature type="transmembrane region" description="Helical" evidence="6">
    <location>
        <begin position="376"/>
        <end position="399"/>
    </location>
</feature>
<dbReference type="PANTHER" id="PTHR43496:SF1">
    <property type="entry name" value="POLYGALACTURONAN_RHAMNOGALACTURONAN TRANSPORT SYSTEM PERMEASE PROTEIN YTEP"/>
    <property type="match status" value="1"/>
</dbReference>
<feature type="transmembrane region" description="Helical" evidence="6">
    <location>
        <begin position="12"/>
        <end position="35"/>
    </location>
</feature>
<dbReference type="Pfam" id="PF00528">
    <property type="entry name" value="BPD_transp_1"/>
    <property type="match status" value="2"/>
</dbReference>
<name>A0A242K2H3_9ENTE</name>
<dbReference type="PROSITE" id="PS50928">
    <property type="entry name" value="ABC_TM1"/>
    <property type="match status" value="2"/>
</dbReference>
<sequence>MNERISAKGTVKLGVILFFLSFLFIPLLVVVWTAWPHQSATPLSTIKHAFTPKWLDAFGNSVKYALVASGISTVLGFLLAYGNSFTKIGKNRLKLGTNIIQFPMLLPTITYGYVLIYAFGKQGIWSQLLHKELFSIYGQTGILIGFVLYTLPPIFLLINNGMHFLDSRLFTVSRLLGDPWYKSLYQTILIPLKRILVVAMLQGFFMCFTDFGIPSALGGQTPFITTLLYEGFMGTIPDFQYGAVIALTMLLPSVFSIVLLNRLQKKVTKYDKPKQVNVKQNFYRDSFYRLLYLGVTTAIISIFLPLFIIPFVKNWPFEFHFTWSNFEQFLQNRDLLSTLQNSILAGLLVALLGTICAYFAAVSSSRETTGSVSERLIDGIATITNSIPGMVLGISYLLIFTRTPLHNSLAILVIVTIVHYFATPYQMGKEAMQKMNGHWENTARLMGDSWLKTIWRVLLPNSLNTIIDMFSYYFFNAMVTISAVVFLTSANTMLITTKLKELQYFGKFNDIFILSLFLLLINSTMQLLIYLIKRRITTNENQKSPSIRFISRFFRNNDRMRQQS</sequence>
<dbReference type="InterPro" id="IPR000515">
    <property type="entry name" value="MetI-like"/>
</dbReference>
<dbReference type="PANTHER" id="PTHR43496">
    <property type="entry name" value="PROTEIN LPLB"/>
    <property type="match status" value="1"/>
</dbReference>
<evidence type="ECO:0000256" key="1">
    <source>
        <dbReference type="ARBA" id="ARBA00004141"/>
    </source>
</evidence>
<keyword evidence="10" id="KW-1185">Reference proteome</keyword>
<evidence type="ECO:0000256" key="2">
    <source>
        <dbReference type="ARBA" id="ARBA00022448"/>
    </source>
</evidence>
<evidence type="ECO:0000259" key="7">
    <source>
        <dbReference type="PROSITE" id="PS50928"/>
    </source>
</evidence>
<dbReference type="InterPro" id="IPR035906">
    <property type="entry name" value="MetI-like_sf"/>
</dbReference>
<evidence type="ECO:0000256" key="3">
    <source>
        <dbReference type="ARBA" id="ARBA00022692"/>
    </source>
</evidence>
<evidence type="ECO:0000313" key="8">
    <source>
        <dbReference type="EMBL" id="OTP11474.1"/>
    </source>
</evidence>
<feature type="transmembrane region" description="Helical" evidence="6">
    <location>
        <begin position="511"/>
        <end position="532"/>
    </location>
</feature>
<feature type="transmembrane region" description="Helical" evidence="6">
    <location>
        <begin position="95"/>
        <end position="116"/>
    </location>
</feature>
<evidence type="ECO:0000256" key="6">
    <source>
        <dbReference type="RuleBase" id="RU363032"/>
    </source>
</evidence>
<dbReference type="AlphaFoldDB" id="A0A242K2H3"/>
<evidence type="ECO:0000256" key="5">
    <source>
        <dbReference type="ARBA" id="ARBA00023136"/>
    </source>
</evidence>
<keyword evidence="2 6" id="KW-0813">Transport</keyword>
<keyword evidence="3 6" id="KW-0812">Transmembrane</keyword>
<dbReference type="GO" id="GO:0055085">
    <property type="term" value="P:transmembrane transport"/>
    <property type="evidence" value="ECO:0007669"/>
    <property type="project" value="InterPro"/>
</dbReference>
<feature type="transmembrane region" description="Helical" evidence="6">
    <location>
        <begin position="239"/>
        <end position="260"/>
    </location>
</feature>
<keyword evidence="5 6" id="KW-0472">Membrane</keyword>
<feature type="transmembrane region" description="Helical" evidence="6">
    <location>
        <begin position="290"/>
        <end position="312"/>
    </location>
</feature>
<keyword evidence="4 6" id="KW-1133">Transmembrane helix</keyword>
<dbReference type="Proteomes" id="UP000195141">
    <property type="component" value="Chromosome"/>
</dbReference>
<organism evidence="8">
    <name type="scientific">Candidatus Enterococcus clewellii</name>
    <dbReference type="NCBI Taxonomy" id="1834193"/>
    <lineage>
        <taxon>Bacteria</taxon>
        <taxon>Bacillati</taxon>
        <taxon>Bacillota</taxon>
        <taxon>Bacilli</taxon>
        <taxon>Lactobacillales</taxon>
        <taxon>Enterococcaceae</taxon>
        <taxon>Enterococcus</taxon>
    </lineage>
</organism>
<dbReference type="EMBL" id="NGMM01000007">
    <property type="protein sequence ID" value="OTP11474.1"/>
    <property type="molecule type" value="Genomic_DNA"/>
</dbReference>
<feature type="transmembrane region" description="Helical" evidence="6">
    <location>
        <begin position="136"/>
        <end position="158"/>
    </location>
</feature>
<comment type="subcellular location">
    <subcellularLocation>
        <location evidence="6">Cell membrane</location>
        <topology evidence="6">Multi-pass membrane protein</topology>
    </subcellularLocation>
    <subcellularLocation>
        <location evidence="1">Membrane</location>
        <topology evidence="1">Multi-pass membrane protein</topology>
    </subcellularLocation>
</comment>
<dbReference type="EMBL" id="CP147247">
    <property type="protein sequence ID" value="WYJ91509.1"/>
    <property type="molecule type" value="Genomic_DNA"/>
</dbReference>
<feature type="transmembrane region" description="Helical" evidence="6">
    <location>
        <begin position="64"/>
        <end position="83"/>
    </location>
</feature>
<accession>A0A242K2H3</accession>
<feature type="transmembrane region" description="Helical" evidence="6">
    <location>
        <begin position="343"/>
        <end position="364"/>
    </location>
</feature>
<feature type="domain" description="ABC transmembrane type-1" evidence="7">
    <location>
        <begin position="58"/>
        <end position="260"/>
    </location>
</feature>
<dbReference type="GO" id="GO:0005886">
    <property type="term" value="C:plasma membrane"/>
    <property type="evidence" value="ECO:0007669"/>
    <property type="project" value="UniProtKB-SubCell"/>
</dbReference>
<dbReference type="CDD" id="cd06261">
    <property type="entry name" value="TM_PBP2"/>
    <property type="match status" value="2"/>
</dbReference>
<evidence type="ECO:0000256" key="4">
    <source>
        <dbReference type="ARBA" id="ARBA00022989"/>
    </source>
</evidence>
<gene>
    <name evidence="9" type="ORF">A5888_003277</name>
    <name evidence="8" type="ORF">A5888_003573</name>
</gene>
<evidence type="ECO:0000313" key="9">
    <source>
        <dbReference type="EMBL" id="WYJ91509.1"/>
    </source>
</evidence>
<reference evidence="8" key="1">
    <citation type="submission" date="2017-05" db="EMBL/GenBank/DDBJ databases">
        <title>The Genome Sequence of Enterococcus sp. 9E7_DIV0242.</title>
        <authorList>
            <consortium name="The Broad Institute Genomics Platform"/>
            <consortium name="The Broad Institute Genomic Center for Infectious Diseases"/>
            <person name="Earl A."/>
            <person name="Manson A."/>
            <person name="Schwartman J."/>
            <person name="Gilmore M."/>
            <person name="Abouelleil A."/>
            <person name="Cao P."/>
            <person name="Chapman S."/>
            <person name="Cusick C."/>
            <person name="Shea T."/>
            <person name="Young S."/>
            <person name="Neafsey D."/>
            <person name="Nusbaum C."/>
            <person name="Birren B."/>
        </authorList>
    </citation>
    <scope>NUCLEOTIDE SEQUENCE [LARGE SCALE GENOMIC DNA]</scope>
    <source>
        <strain evidence="8">9E7_DIV0242</strain>
    </source>
</reference>